<dbReference type="Proteomes" id="UP000555564">
    <property type="component" value="Unassembled WGS sequence"/>
</dbReference>
<dbReference type="PANTHER" id="PTHR39550">
    <property type="entry name" value="SLL0658 PROTEIN"/>
    <property type="match status" value="1"/>
</dbReference>
<protein>
    <submittedName>
        <fullName evidence="1">Putative nucleic acid-binding protein</fullName>
    </submittedName>
</protein>
<dbReference type="Pfam" id="PF11848">
    <property type="entry name" value="DUF3368"/>
    <property type="match status" value="1"/>
</dbReference>
<dbReference type="AlphaFoldDB" id="A0A7X0IIY6"/>
<evidence type="ECO:0000313" key="2">
    <source>
        <dbReference type="Proteomes" id="UP000555564"/>
    </source>
</evidence>
<dbReference type="PANTHER" id="PTHR39550:SF1">
    <property type="entry name" value="SLL0658 PROTEIN"/>
    <property type="match status" value="1"/>
</dbReference>
<dbReference type="EMBL" id="JACHIU010000001">
    <property type="protein sequence ID" value="MBB6475524.1"/>
    <property type="molecule type" value="Genomic_DNA"/>
</dbReference>
<reference evidence="1 2" key="1">
    <citation type="submission" date="2020-08" db="EMBL/GenBank/DDBJ databases">
        <title>Sequencing the genomes of 1000 actinobacteria strains.</title>
        <authorList>
            <person name="Klenk H.-P."/>
        </authorList>
    </citation>
    <scope>NUCLEOTIDE SEQUENCE [LARGE SCALE GENOMIC DNA]</scope>
    <source>
        <strain evidence="1 2">DSM 44936</strain>
    </source>
</reference>
<gene>
    <name evidence="1" type="ORF">BJ992_004955</name>
</gene>
<sequence>MSENASEIFVFDTGPLSAFAANNWLGVLKAVVGKRRAVIPDVVAMELREGMAKDSRIGAALTADWIEHRELTSDAERDAFADFSELLVVGTRNIGEAAVLAIARTMRATAVVDDSAARKAAASFNVKYCPTLRLLCWSIRDGLLTVPLVAELADDLLASKYHYPFPSGGFERWAKENGLLDGN</sequence>
<keyword evidence="2" id="KW-1185">Reference proteome</keyword>
<evidence type="ECO:0000313" key="1">
    <source>
        <dbReference type="EMBL" id="MBB6475524.1"/>
    </source>
</evidence>
<comment type="caution">
    <text evidence="1">The sequence shown here is derived from an EMBL/GenBank/DDBJ whole genome shotgun (WGS) entry which is preliminary data.</text>
</comment>
<dbReference type="InterPro" id="IPR021799">
    <property type="entry name" value="PIN-like_prokaryotic"/>
</dbReference>
<proteinExistence type="predicted"/>
<accession>A0A7X0IIY6</accession>
<organism evidence="1 2">
    <name type="scientific">Sphaerisporangium rubeum</name>
    <dbReference type="NCBI Taxonomy" id="321317"/>
    <lineage>
        <taxon>Bacteria</taxon>
        <taxon>Bacillati</taxon>
        <taxon>Actinomycetota</taxon>
        <taxon>Actinomycetes</taxon>
        <taxon>Streptosporangiales</taxon>
        <taxon>Streptosporangiaceae</taxon>
        <taxon>Sphaerisporangium</taxon>
    </lineage>
</organism>
<name>A0A7X0IIY6_9ACTN</name>
<dbReference type="RefSeq" id="WP_184984910.1">
    <property type="nucleotide sequence ID" value="NZ_BAAALO010000081.1"/>
</dbReference>